<sequence>MNEKGECTATDPYHYEVPDASIEILTPRGFTVSIPDQKGIKLFAFHGKINEPFDGREAGYFARDITKAREGRWTFTDRSTLLNPEDIIYYWLYVDYEDPSGRKLGYLKEDQEYTVGGESSCMKSLTTWNGGVACSAQLLFDEQFHRLDTANWTKDIRYADDPDFEFVIYDKYENNLNVKEGQLHIRPTLVDERYGTDFIYSKEEYDVGSSCTADIPNDCKRASIGGYTLPPIFSGRIVSKNFFKYGRVEVRAKLPKGDWIYPQILLSPKQYEYGKNSYDSGEIRIAFVGGNAHLTNELQGRIMLGTSTSARNYGITKTTSNDWCDDYHLFSVIWNPVINATNNGNNFNRIDHKGVKRVIFHCKVNEEFDGLEDGYFVDTITNPENGRWTFREFSHRFQVGDTIHYWLQVNYFDGTKTTKYRKENQIYVVNNIPKNNANKGQGNKGQGNKGQGNKGNHGNHGNNGNHGNQGHGNQPDEEIEEPVYTIKPTTLPTPATPACNFSPTLVNGRSTCSGRLIFEENFADVITSRWQTEVKFADEPDYEFVIYGLGGTTYNQNGQLHVKPIFAEENFGLGFVNNPEGLDLGVNCTSTEPHECVQKPVAYFILPPVLSGRINTKPSFSFLYGRVDIRAKLPEGDWIYPELFLTPKKFEYGSLEYSSGEIRIAFVPGNANLDKELQAGIMLGSSDEAREFGLRKVKNEISWNKDFHIFSVIWKPDSIQFLADGKPYANIYPPPGGFANIGAKYNPDAATKWKTGDVIAPFDKEMVITVGVGVGGHSFLDSTPGKPYTNVEPKAQIKFYKAKDTWLPTWSQNSELIVDYIKVYAI</sequence>
<accession>A0ACB9TTS0</accession>
<organism evidence="1 2">
    <name type="scientific">Holotrichia oblita</name>
    <name type="common">Chafer beetle</name>
    <dbReference type="NCBI Taxonomy" id="644536"/>
    <lineage>
        <taxon>Eukaryota</taxon>
        <taxon>Metazoa</taxon>
        <taxon>Ecdysozoa</taxon>
        <taxon>Arthropoda</taxon>
        <taxon>Hexapoda</taxon>
        <taxon>Insecta</taxon>
        <taxon>Pterygota</taxon>
        <taxon>Neoptera</taxon>
        <taxon>Endopterygota</taxon>
        <taxon>Coleoptera</taxon>
        <taxon>Polyphaga</taxon>
        <taxon>Scarabaeiformia</taxon>
        <taxon>Scarabaeidae</taxon>
        <taxon>Melolonthinae</taxon>
        <taxon>Holotrichia</taxon>
    </lineage>
</organism>
<evidence type="ECO:0000313" key="2">
    <source>
        <dbReference type="Proteomes" id="UP001056778"/>
    </source>
</evidence>
<protein>
    <submittedName>
        <fullName evidence="1">Glycosyl hydrolase-related</fullName>
    </submittedName>
</protein>
<comment type="caution">
    <text evidence="1">The sequence shown here is derived from an EMBL/GenBank/DDBJ whole genome shotgun (WGS) entry which is preliminary data.</text>
</comment>
<evidence type="ECO:0000313" key="1">
    <source>
        <dbReference type="EMBL" id="KAI4470287.1"/>
    </source>
</evidence>
<proteinExistence type="predicted"/>
<keyword evidence="2" id="KW-1185">Reference proteome</keyword>
<reference evidence="1" key="1">
    <citation type="submission" date="2022-04" db="EMBL/GenBank/DDBJ databases">
        <title>Chromosome-scale genome assembly of Holotrichia oblita Faldermann.</title>
        <authorList>
            <person name="Rongchong L."/>
        </authorList>
    </citation>
    <scope>NUCLEOTIDE SEQUENCE</scope>
    <source>
        <strain evidence="1">81SQS9</strain>
    </source>
</reference>
<dbReference type="EMBL" id="CM043015">
    <property type="protein sequence ID" value="KAI4470287.1"/>
    <property type="molecule type" value="Genomic_DNA"/>
</dbReference>
<dbReference type="Proteomes" id="UP001056778">
    <property type="component" value="Chromosome 1"/>
</dbReference>
<name>A0ACB9TTS0_HOLOL</name>
<keyword evidence="1" id="KW-0378">Hydrolase</keyword>
<gene>
    <name evidence="1" type="ORF">MML48_1g04689</name>
</gene>